<feature type="signal peptide" evidence="1">
    <location>
        <begin position="1"/>
        <end position="26"/>
    </location>
</feature>
<dbReference type="Proteomes" id="UP001381693">
    <property type="component" value="Unassembled WGS sequence"/>
</dbReference>
<keyword evidence="3" id="KW-1185">Reference proteome</keyword>
<name>A0AAN9AEM2_HALRR</name>
<reference evidence="2 3" key="1">
    <citation type="submission" date="2023-11" db="EMBL/GenBank/DDBJ databases">
        <title>Halocaridina rubra genome assembly.</title>
        <authorList>
            <person name="Smith C."/>
        </authorList>
    </citation>
    <scope>NUCLEOTIDE SEQUENCE [LARGE SCALE GENOMIC DNA]</scope>
    <source>
        <strain evidence="2">EP-1</strain>
        <tissue evidence="2">Whole</tissue>
    </source>
</reference>
<evidence type="ECO:0000256" key="1">
    <source>
        <dbReference type="SAM" id="SignalP"/>
    </source>
</evidence>
<feature type="chain" id="PRO_5042845280" evidence="1">
    <location>
        <begin position="27"/>
        <end position="268"/>
    </location>
</feature>
<feature type="non-terminal residue" evidence="2">
    <location>
        <position position="1"/>
    </location>
</feature>
<protein>
    <submittedName>
        <fullName evidence="2">Uncharacterized protein</fullName>
    </submittedName>
</protein>
<keyword evidence="1" id="KW-0732">Signal</keyword>
<dbReference type="EMBL" id="JAXCGZ010000398">
    <property type="protein sequence ID" value="KAK7086048.1"/>
    <property type="molecule type" value="Genomic_DNA"/>
</dbReference>
<gene>
    <name evidence="2" type="ORF">SK128_022217</name>
</gene>
<sequence length="268" mass="30683">VQSVIEVILPVVFCILLVVIRDLAPSENFPEPTHYKPFDINELPSNLTPSNKGFFDSFADSVYNEIVDRKKRSVKIASESAGNSHPLNLHNVSEHLLQKRDLSKLRTSKSRKKRFLGIFDWWDPAWPLAYSPNNTVVNKLMEIVADTLYVDVEGYGFRTEREMVERLITTTKKKESGNETESFELEDILGGIVFTSKFPNDSVLPEQISYKIRLKGALRSGKKRNPFIPPPQWFTEIKYPLFQVPGPRDRTKERGGRPGELGVPYIQF</sequence>
<organism evidence="2 3">
    <name type="scientific">Halocaridina rubra</name>
    <name type="common">Hawaiian red shrimp</name>
    <dbReference type="NCBI Taxonomy" id="373956"/>
    <lineage>
        <taxon>Eukaryota</taxon>
        <taxon>Metazoa</taxon>
        <taxon>Ecdysozoa</taxon>
        <taxon>Arthropoda</taxon>
        <taxon>Crustacea</taxon>
        <taxon>Multicrustacea</taxon>
        <taxon>Malacostraca</taxon>
        <taxon>Eumalacostraca</taxon>
        <taxon>Eucarida</taxon>
        <taxon>Decapoda</taxon>
        <taxon>Pleocyemata</taxon>
        <taxon>Caridea</taxon>
        <taxon>Atyoidea</taxon>
        <taxon>Atyidae</taxon>
        <taxon>Halocaridina</taxon>
    </lineage>
</organism>
<proteinExistence type="predicted"/>
<evidence type="ECO:0000313" key="2">
    <source>
        <dbReference type="EMBL" id="KAK7086048.1"/>
    </source>
</evidence>
<accession>A0AAN9AEM2</accession>
<evidence type="ECO:0000313" key="3">
    <source>
        <dbReference type="Proteomes" id="UP001381693"/>
    </source>
</evidence>
<comment type="caution">
    <text evidence="2">The sequence shown here is derived from an EMBL/GenBank/DDBJ whole genome shotgun (WGS) entry which is preliminary data.</text>
</comment>
<dbReference type="AlphaFoldDB" id="A0AAN9AEM2"/>